<evidence type="ECO:0000313" key="2">
    <source>
        <dbReference type="Proteomes" id="UP000661507"/>
    </source>
</evidence>
<dbReference type="InterPro" id="IPR015813">
    <property type="entry name" value="Pyrv/PenolPyrv_kinase-like_dom"/>
</dbReference>
<evidence type="ECO:0008006" key="3">
    <source>
        <dbReference type="Google" id="ProtNLM"/>
    </source>
</evidence>
<dbReference type="Proteomes" id="UP000661507">
    <property type="component" value="Unassembled WGS sequence"/>
</dbReference>
<organism evidence="1 2">
    <name type="scientific">Neoroseomonas lacus</name>
    <dbReference type="NCBI Taxonomy" id="287609"/>
    <lineage>
        <taxon>Bacteria</taxon>
        <taxon>Pseudomonadati</taxon>
        <taxon>Pseudomonadota</taxon>
        <taxon>Alphaproteobacteria</taxon>
        <taxon>Acetobacterales</taxon>
        <taxon>Acetobacteraceae</taxon>
        <taxon>Neoroseomonas</taxon>
    </lineage>
</organism>
<dbReference type="RefSeq" id="WP_188972756.1">
    <property type="nucleotide sequence ID" value="NZ_BMKW01000018.1"/>
</dbReference>
<keyword evidence="2" id="KW-1185">Reference proteome</keyword>
<dbReference type="PANTHER" id="PTHR42905">
    <property type="entry name" value="PHOSPHOENOLPYRUVATE CARBOXYLASE"/>
    <property type="match status" value="1"/>
</dbReference>
<gene>
    <name evidence="1" type="ORF">GCM10011320_54100</name>
</gene>
<dbReference type="InterPro" id="IPR039556">
    <property type="entry name" value="ICL/PEPM"/>
</dbReference>
<reference evidence="1" key="1">
    <citation type="journal article" date="2014" name="Int. J. Syst. Evol. Microbiol.">
        <title>Complete genome sequence of Corynebacterium casei LMG S-19264T (=DSM 44701T), isolated from a smear-ripened cheese.</title>
        <authorList>
            <consortium name="US DOE Joint Genome Institute (JGI-PGF)"/>
            <person name="Walter F."/>
            <person name="Albersmeier A."/>
            <person name="Kalinowski J."/>
            <person name="Ruckert C."/>
        </authorList>
    </citation>
    <scope>NUCLEOTIDE SEQUENCE</scope>
    <source>
        <strain evidence="1">CGMCC 1.3617</strain>
    </source>
</reference>
<sequence length="280" mass="29265">MSAAYEAFRALHQRPGAFIMPNPWDGASALLLKRAGFEALATTSLGIAFAMGRPDGAAEISRAEALDNARLVIRLTGLPVNGDLEDGFGPAPEDCVATVEAAIEAGLAGLGIEDTTANPDKPIHDFDDAVARIRAAAKAAKGRILLTARTDNFLQGRPDLDDTIRRLTAFAECGAEALYAPGLPDMATIEAVAKAVAPVPLNVVFGPRDGPVPLARLAAAGVRRVSLGGALYRHAMGALVQAAERLQAGEFDFMGGAVTSREVTELVTEARHGQEGMRTT</sequence>
<dbReference type="GO" id="GO:0003824">
    <property type="term" value="F:catalytic activity"/>
    <property type="evidence" value="ECO:0007669"/>
    <property type="project" value="InterPro"/>
</dbReference>
<dbReference type="InterPro" id="IPR040442">
    <property type="entry name" value="Pyrv_kinase-like_dom_sf"/>
</dbReference>
<name>A0A917L2R8_9PROT</name>
<evidence type="ECO:0000313" key="1">
    <source>
        <dbReference type="EMBL" id="GGJ39630.1"/>
    </source>
</evidence>
<reference evidence="1" key="2">
    <citation type="submission" date="2020-09" db="EMBL/GenBank/DDBJ databases">
        <authorList>
            <person name="Sun Q."/>
            <person name="Zhou Y."/>
        </authorList>
    </citation>
    <scope>NUCLEOTIDE SEQUENCE</scope>
    <source>
        <strain evidence="1">CGMCC 1.3617</strain>
    </source>
</reference>
<protein>
    <recommendedName>
        <fullName evidence="3">Isocitrate lyase/phosphoenolpyruvate mutase family protein</fullName>
    </recommendedName>
</protein>
<dbReference type="Pfam" id="PF13714">
    <property type="entry name" value="PEP_mutase"/>
    <property type="match status" value="1"/>
</dbReference>
<proteinExistence type="predicted"/>
<accession>A0A917L2R8</accession>
<dbReference type="SUPFAM" id="SSF51621">
    <property type="entry name" value="Phosphoenolpyruvate/pyruvate domain"/>
    <property type="match status" value="1"/>
</dbReference>
<dbReference type="EMBL" id="BMKW01000018">
    <property type="protein sequence ID" value="GGJ39630.1"/>
    <property type="molecule type" value="Genomic_DNA"/>
</dbReference>
<comment type="caution">
    <text evidence="1">The sequence shown here is derived from an EMBL/GenBank/DDBJ whole genome shotgun (WGS) entry which is preliminary data.</text>
</comment>
<dbReference type="AlphaFoldDB" id="A0A917L2R8"/>
<dbReference type="CDD" id="cd00377">
    <property type="entry name" value="ICL_PEPM"/>
    <property type="match status" value="1"/>
</dbReference>
<dbReference type="Gene3D" id="3.20.20.60">
    <property type="entry name" value="Phosphoenolpyruvate-binding domains"/>
    <property type="match status" value="1"/>
</dbReference>
<dbReference type="PANTHER" id="PTHR42905:SF16">
    <property type="entry name" value="CARBOXYPHOSPHONOENOLPYRUVATE PHOSPHONOMUTASE-LIKE PROTEIN (AFU_ORTHOLOGUE AFUA_5G07230)"/>
    <property type="match status" value="1"/>
</dbReference>